<name>A0ABT1RNG7_9FIRM</name>
<evidence type="ECO:0000256" key="1">
    <source>
        <dbReference type="SAM" id="Phobius"/>
    </source>
</evidence>
<feature type="transmembrane region" description="Helical" evidence="1">
    <location>
        <begin position="90"/>
        <end position="110"/>
    </location>
</feature>
<comment type="caution">
    <text evidence="2">The sequence shown here is derived from an EMBL/GenBank/DDBJ whole genome shotgun (WGS) entry which is preliminary data.</text>
</comment>
<protein>
    <submittedName>
        <fullName evidence="2">Uncharacterized protein</fullName>
    </submittedName>
</protein>
<feature type="transmembrane region" description="Helical" evidence="1">
    <location>
        <begin position="160"/>
        <end position="183"/>
    </location>
</feature>
<evidence type="ECO:0000313" key="2">
    <source>
        <dbReference type="EMBL" id="MCQ4636713.1"/>
    </source>
</evidence>
<evidence type="ECO:0000313" key="3">
    <source>
        <dbReference type="Proteomes" id="UP001524502"/>
    </source>
</evidence>
<keyword evidence="1" id="KW-0812">Transmembrane</keyword>
<dbReference type="RefSeq" id="WP_256131908.1">
    <property type="nucleotide sequence ID" value="NZ_JANFXK010000007.1"/>
</dbReference>
<keyword evidence="1" id="KW-1133">Transmembrane helix</keyword>
<gene>
    <name evidence="2" type="ORF">NE619_08220</name>
</gene>
<keyword evidence="3" id="KW-1185">Reference proteome</keyword>
<organism evidence="2 3">
    <name type="scientific">Anaerovorax odorimutans</name>
    <dbReference type="NCBI Taxonomy" id="109327"/>
    <lineage>
        <taxon>Bacteria</taxon>
        <taxon>Bacillati</taxon>
        <taxon>Bacillota</taxon>
        <taxon>Clostridia</taxon>
        <taxon>Peptostreptococcales</taxon>
        <taxon>Anaerovoracaceae</taxon>
        <taxon>Anaerovorax</taxon>
    </lineage>
</organism>
<accession>A0ABT1RNG7</accession>
<reference evidence="2 3" key="1">
    <citation type="submission" date="2022-06" db="EMBL/GenBank/DDBJ databases">
        <title>Isolation of gut microbiota from human fecal samples.</title>
        <authorList>
            <person name="Pamer E.G."/>
            <person name="Barat B."/>
            <person name="Waligurski E."/>
            <person name="Medina S."/>
            <person name="Paddock L."/>
            <person name="Mostad J."/>
        </authorList>
    </citation>
    <scope>NUCLEOTIDE SEQUENCE [LARGE SCALE GENOMIC DNA]</scope>
    <source>
        <strain evidence="2 3">SL.3.17</strain>
    </source>
</reference>
<sequence>MNMNKKLKQELSHYGRGEWSQDSLQKTCAAARAAYGEQDRKERIGFWKFVIRQIRFAGGSLWILQAAVLIVTCLTLDIHLHAGASGYGPLGFVLSLASVATAMTGIPYLCRSVRHGMYETETASRVSFAGLLLARLLITGIGNLIMLAAFFALASLKMPLSINAIGYMLLPFSVIWLGIMVLMRLACDQLLPALCAAYSIIIMAALFALYQIVPQVFGQSSVLIWNIVCIVIIAGLAWQIRTMAKKPAYMDGVSM</sequence>
<feature type="transmembrane region" description="Helical" evidence="1">
    <location>
        <begin position="190"/>
        <end position="210"/>
    </location>
</feature>
<dbReference type="EMBL" id="JANFXK010000007">
    <property type="protein sequence ID" value="MCQ4636713.1"/>
    <property type="molecule type" value="Genomic_DNA"/>
</dbReference>
<feature type="transmembrane region" description="Helical" evidence="1">
    <location>
        <begin position="56"/>
        <end position="78"/>
    </location>
</feature>
<keyword evidence="1" id="KW-0472">Membrane</keyword>
<feature type="transmembrane region" description="Helical" evidence="1">
    <location>
        <begin position="131"/>
        <end position="154"/>
    </location>
</feature>
<dbReference type="Proteomes" id="UP001524502">
    <property type="component" value="Unassembled WGS sequence"/>
</dbReference>
<proteinExistence type="predicted"/>
<feature type="transmembrane region" description="Helical" evidence="1">
    <location>
        <begin position="222"/>
        <end position="240"/>
    </location>
</feature>